<dbReference type="PaxDb" id="4081-Solyc05g024400.1.1"/>
<name>A0A3Q7GFS6_SOLLC</name>
<proteinExistence type="predicted"/>
<organism evidence="1">
    <name type="scientific">Solanum lycopersicum</name>
    <name type="common">Tomato</name>
    <name type="synonym">Lycopersicon esculentum</name>
    <dbReference type="NCBI Taxonomy" id="4081"/>
    <lineage>
        <taxon>Eukaryota</taxon>
        <taxon>Viridiplantae</taxon>
        <taxon>Streptophyta</taxon>
        <taxon>Embryophyta</taxon>
        <taxon>Tracheophyta</taxon>
        <taxon>Spermatophyta</taxon>
        <taxon>Magnoliopsida</taxon>
        <taxon>eudicotyledons</taxon>
        <taxon>Gunneridae</taxon>
        <taxon>Pentapetalae</taxon>
        <taxon>asterids</taxon>
        <taxon>lamiids</taxon>
        <taxon>Solanales</taxon>
        <taxon>Solanaceae</taxon>
        <taxon>Solanoideae</taxon>
        <taxon>Solaneae</taxon>
        <taxon>Solanum</taxon>
        <taxon>Solanum subgen. Lycopersicon</taxon>
    </lineage>
</organism>
<accession>A0A3Q7GFS6</accession>
<evidence type="ECO:0000313" key="1">
    <source>
        <dbReference type="EnsemblPlants" id="Solyc05g024400.1.1.1"/>
    </source>
</evidence>
<reference evidence="1" key="1">
    <citation type="journal article" date="2012" name="Nature">
        <title>The tomato genome sequence provides insights into fleshy fruit evolution.</title>
        <authorList>
            <consortium name="Tomato Genome Consortium"/>
        </authorList>
    </citation>
    <scope>NUCLEOTIDE SEQUENCE [LARGE SCALE GENOMIC DNA]</scope>
    <source>
        <strain evidence="1">cv. Heinz 1706</strain>
    </source>
</reference>
<sequence>MVTCRCPDNLDRVRIRRINSGYVTKQFNDFEESPYNRSKWLNLDGRMRVFFKFFFLI</sequence>
<keyword evidence="2" id="KW-1185">Reference proteome</keyword>
<reference evidence="1" key="2">
    <citation type="submission" date="2019-01" db="UniProtKB">
        <authorList>
            <consortium name="EnsemblPlants"/>
        </authorList>
    </citation>
    <scope>IDENTIFICATION</scope>
    <source>
        <strain evidence="1">cv. Heinz 1706</strain>
    </source>
</reference>
<dbReference type="Gramene" id="Solyc05g024400.1.1">
    <property type="protein sequence ID" value="Solyc05g024400.1.1.1"/>
    <property type="gene ID" value="Solyc05g024400.1"/>
</dbReference>
<dbReference type="AlphaFoldDB" id="A0A3Q7GFS6"/>
<protein>
    <submittedName>
        <fullName evidence="1">Uncharacterized protein</fullName>
    </submittedName>
</protein>
<dbReference type="Proteomes" id="UP000004994">
    <property type="component" value="Chromosome 5"/>
</dbReference>
<dbReference type="InParanoid" id="A0A3Q7GFS6"/>
<evidence type="ECO:0000313" key="2">
    <source>
        <dbReference type="Proteomes" id="UP000004994"/>
    </source>
</evidence>
<dbReference type="EnsemblPlants" id="Solyc05g024400.1.1">
    <property type="protein sequence ID" value="Solyc05g024400.1.1.1"/>
    <property type="gene ID" value="Solyc05g024400.1"/>
</dbReference>